<dbReference type="AlphaFoldDB" id="A0A9X7UGM2"/>
<reference evidence="1 2" key="1">
    <citation type="submission" date="2020-07" db="EMBL/GenBank/DDBJ databases">
        <title>Whole genome sequence of Sphingobium yanoikuyae A3.</title>
        <authorList>
            <person name="Han S.-S."/>
        </authorList>
    </citation>
    <scope>NUCLEOTIDE SEQUENCE [LARGE SCALE GENOMIC DNA]</scope>
    <source>
        <strain evidence="1 2">A3</strain>
    </source>
</reference>
<accession>A0A9X7UGM2</accession>
<gene>
    <name evidence="1" type="ORF">H3V42_05455</name>
</gene>
<name>A0A9X7UGM2_SPHYA</name>
<protein>
    <submittedName>
        <fullName evidence="1">Uncharacterized protein</fullName>
    </submittedName>
</protein>
<evidence type="ECO:0000313" key="1">
    <source>
        <dbReference type="EMBL" id="QNG47077.1"/>
    </source>
</evidence>
<dbReference type="Proteomes" id="UP000515377">
    <property type="component" value="Chromosome"/>
</dbReference>
<evidence type="ECO:0000313" key="2">
    <source>
        <dbReference type="Proteomes" id="UP000515377"/>
    </source>
</evidence>
<sequence length="217" mass="24727">MSTFRALVYDVLHIFYFLDYIDAATLSGKVSAGTATFSGGVQNLPGAIWLLFIEWLPGQLDGPTLSRVCGQCTRVVTQAAIAKYGRLPDNFILPPNRFKQRKSIENWDREDDLDEDEDYRKIGLALINQVKIATERLSAGRQLIPEVLNRLPPDGLPACMSRPIGPELDDDNDDYTERDLYAHLCEHLIEHRYLFKSAIIDLRSPYFIDKYANELNF</sequence>
<organism evidence="1 2">
    <name type="scientific">Sphingobium yanoikuyae</name>
    <name type="common">Sphingomonas yanoikuyae</name>
    <dbReference type="NCBI Taxonomy" id="13690"/>
    <lineage>
        <taxon>Bacteria</taxon>
        <taxon>Pseudomonadati</taxon>
        <taxon>Pseudomonadota</taxon>
        <taxon>Alphaproteobacteria</taxon>
        <taxon>Sphingomonadales</taxon>
        <taxon>Sphingomonadaceae</taxon>
        <taxon>Sphingobium</taxon>
    </lineage>
</organism>
<dbReference type="EMBL" id="CP060122">
    <property type="protein sequence ID" value="QNG47077.1"/>
    <property type="molecule type" value="Genomic_DNA"/>
</dbReference>
<proteinExistence type="predicted"/>